<dbReference type="AlphaFoldDB" id="A0A0R3QC16"/>
<dbReference type="Proteomes" id="UP000280834">
    <property type="component" value="Unassembled WGS sequence"/>
</dbReference>
<organism evidence="3">
    <name type="scientific">Brugia timori</name>
    <dbReference type="NCBI Taxonomy" id="42155"/>
    <lineage>
        <taxon>Eukaryota</taxon>
        <taxon>Metazoa</taxon>
        <taxon>Ecdysozoa</taxon>
        <taxon>Nematoda</taxon>
        <taxon>Chromadorea</taxon>
        <taxon>Rhabditida</taxon>
        <taxon>Spirurina</taxon>
        <taxon>Spiruromorpha</taxon>
        <taxon>Filarioidea</taxon>
        <taxon>Onchocercidae</taxon>
        <taxon>Brugia</taxon>
    </lineage>
</organism>
<dbReference type="STRING" id="42155.A0A0R3QC16"/>
<reference evidence="1 2" key="2">
    <citation type="submission" date="2018-11" db="EMBL/GenBank/DDBJ databases">
        <authorList>
            <consortium name="Pathogen Informatics"/>
        </authorList>
    </citation>
    <scope>NUCLEOTIDE SEQUENCE [LARGE SCALE GENOMIC DNA]</scope>
</reference>
<proteinExistence type="predicted"/>
<keyword evidence="2" id="KW-1185">Reference proteome</keyword>
<evidence type="ECO:0000313" key="3">
    <source>
        <dbReference type="WBParaSite" id="BTMF_0000389601-mRNA-1"/>
    </source>
</evidence>
<name>A0A0R3QC16_9BILA</name>
<evidence type="ECO:0000313" key="1">
    <source>
        <dbReference type="EMBL" id="VDO14235.1"/>
    </source>
</evidence>
<gene>
    <name evidence="1" type="ORF">BTMF_LOCUS3198</name>
</gene>
<evidence type="ECO:0000313" key="2">
    <source>
        <dbReference type="Proteomes" id="UP000280834"/>
    </source>
</evidence>
<accession>A0A0R3QC16</accession>
<protein>
    <submittedName>
        <fullName evidence="3">Envelope glycoprotein</fullName>
    </submittedName>
</protein>
<reference evidence="3" key="1">
    <citation type="submission" date="2017-02" db="UniProtKB">
        <authorList>
            <consortium name="WormBaseParasite"/>
        </authorList>
    </citation>
    <scope>IDENTIFICATION</scope>
</reference>
<dbReference type="WBParaSite" id="BTMF_0000389601-mRNA-1">
    <property type="protein sequence ID" value="BTMF_0000389601-mRNA-1"/>
    <property type="gene ID" value="BTMF_0000389601"/>
</dbReference>
<dbReference type="EMBL" id="UZAG01002832">
    <property type="protein sequence ID" value="VDO14235.1"/>
    <property type="molecule type" value="Genomic_DNA"/>
</dbReference>
<sequence>VLTNSSCNWISGVLFNIPEKWNCEEIINKNATYHKVDTRTHVKIPAIKCSNITRTVCTKAFLRISLSMITNKEIQYSYGWLGVNCQSTSNFILTQAVILQYDGRGYKGLTQKGECITNTSIIIWNSKGTANHFLYRKIGRFKSKKYNKHFIIDELQASLIINENYHILNTKNYRFTSPFLMQGDIVIEVDVEDDANFTRKFKRRVIN</sequence>